<evidence type="ECO:0000313" key="2">
    <source>
        <dbReference type="EMBL" id="PSV00954.1"/>
    </source>
</evidence>
<evidence type="ECO:0008006" key="4">
    <source>
        <dbReference type="Google" id="ProtNLM"/>
    </source>
</evidence>
<dbReference type="Proteomes" id="UP000241426">
    <property type="component" value="Unassembled WGS sequence"/>
</dbReference>
<feature type="chain" id="PRO_5015656589" description="Polymer-forming cytoskeletal protein" evidence="1">
    <location>
        <begin position="26"/>
        <end position="160"/>
    </location>
</feature>
<feature type="signal peptide" evidence="1">
    <location>
        <begin position="1"/>
        <end position="25"/>
    </location>
</feature>
<gene>
    <name evidence="2" type="ORF">C9J27_02710</name>
</gene>
<dbReference type="PROSITE" id="PS51257">
    <property type="entry name" value="PROKAR_LIPOPROTEIN"/>
    <property type="match status" value="1"/>
</dbReference>
<proteinExistence type="predicted"/>
<name>A0A2T3KME6_9GAMM</name>
<sequence length="160" mass="16671">MKKKSKFRSLNIIALAALLSLGVSGCVVSTSSFSRTPSSLQPERLSLNVGKAAHNNVIINGQSYSVAKEITVFGSGIYVDGKKQPEKIYGDMTVIVHGDVKSMNTVNGNVKANNVRTITTTSGNIKAKNVAGNIETVSGDVSCGDVSGSVSSISGKITLH</sequence>
<keyword evidence="1" id="KW-0732">Signal</keyword>
<evidence type="ECO:0000313" key="3">
    <source>
        <dbReference type="Proteomes" id="UP000241426"/>
    </source>
</evidence>
<reference evidence="2 3" key="1">
    <citation type="submission" date="2018-01" db="EMBL/GenBank/DDBJ databases">
        <title>Whole genome sequencing of Histamine producing bacteria.</title>
        <authorList>
            <person name="Butler K."/>
        </authorList>
    </citation>
    <scope>NUCLEOTIDE SEQUENCE [LARGE SCALE GENOMIC DNA]</scope>
    <source>
        <strain evidence="2 3">FS-7.2</strain>
    </source>
</reference>
<accession>A0A2T3KME6</accession>
<organism evidence="2 3">
    <name type="scientific">Photobacterium kishitanii</name>
    <dbReference type="NCBI Taxonomy" id="318456"/>
    <lineage>
        <taxon>Bacteria</taxon>
        <taxon>Pseudomonadati</taxon>
        <taxon>Pseudomonadota</taxon>
        <taxon>Gammaproteobacteria</taxon>
        <taxon>Vibrionales</taxon>
        <taxon>Vibrionaceae</taxon>
        <taxon>Photobacterium</taxon>
    </lineage>
</organism>
<comment type="caution">
    <text evidence="2">The sequence shown here is derived from an EMBL/GenBank/DDBJ whole genome shotgun (WGS) entry which is preliminary data.</text>
</comment>
<evidence type="ECO:0000256" key="1">
    <source>
        <dbReference type="SAM" id="SignalP"/>
    </source>
</evidence>
<dbReference type="RefSeq" id="WP_107288681.1">
    <property type="nucleotide sequence ID" value="NZ_PYNF01000002.1"/>
</dbReference>
<dbReference type="EMBL" id="PYNF01000002">
    <property type="protein sequence ID" value="PSV00954.1"/>
    <property type="molecule type" value="Genomic_DNA"/>
</dbReference>
<dbReference type="AlphaFoldDB" id="A0A2T3KME6"/>
<protein>
    <recommendedName>
        <fullName evidence="4">Polymer-forming cytoskeletal protein</fullName>
    </recommendedName>
</protein>